<protein>
    <recommendedName>
        <fullName evidence="3">Exopolyphosphatase</fullName>
        <ecNumber evidence="2">3.6.1.11</ecNumber>
    </recommendedName>
</protein>
<dbReference type="InterPro" id="IPR050273">
    <property type="entry name" value="GppA/Ppx_hydrolase"/>
</dbReference>
<dbReference type="EMBL" id="JBHLUX010000094">
    <property type="protein sequence ID" value="MFC0473501.1"/>
    <property type="molecule type" value="Genomic_DNA"/>
</dbReference>
<dbReference type="PANTHER" id="PTHR30005:SF0">
    <property type="entry name" value="RETROGRADE REGULATION PROTEIN 2"/>
    <property type="match status" value="1"/>
</dbReference>
<reference evidence="8 9" key="1">
    <citation type="submission" date="2024-09" db="EMBL/GenBank/DDBJ databases">
        <authorList>
            <person name="Sun Q."/>
            <person name="Mori K."/>
        </authorList>
    </citation>
    <scope>NUCLEOTIDE SEQUENCE [LARGE SCALE GENOMIC DNA]</scope>
    <source>
        <strain evidence="8 9">NCAIM B.02610</strain>
    </source>
</reference>
<dbReference type="NCBIfam" id="TIGR03706">
    <property type="entry name" value="exo_poly_only"/>
    <property type="match status" value="1"/>
</dbReference>
<dbReference type="InterPro" id="IPR022371">
    <property type="entry name" value="Exopolyphosphatase"/>
</dbReference>
<evidence type="ECO:0000259" key="6">
    <source>
        <dbReference type="Pfam" id="PF02541"/>
    </source>
</evidence>
<dbReference type="Gene3D" id="3.30.420.150">
    <property type="entry name" value="Exopolyphosphatase. Domain 2"/>
    <property type="match status" value="1"/>
</dbReference>
<sequence length="519" mass="59627">MVENQVAIIDMGSNSIRLVINKIDFKGCYNEIHNYKTVARLSSHITKKGNLSDDGIAIILETLNRFKDVILFHNVKKLTVVATAAMRKAKNQNQIVQLVKDKIDFDIRVLSEYEEAFYGYLAVVNSTNVENGYTVDIGGGSTEVTLFENRELKHYHSFPFGAITLQEQFFGDKQPTSTTLKALKSYINEQLHTLPWLKSNLEYPVIGIGGSARNLSLIHQRQTEYPLPAIHQYEISRNEMIKLNDMLQQSTFEERLLLDGLSKERADIIIPAAEVISSLVSHVNGDAFMMSRKGLRDGVFYEELLKKMETTHFPNVVEESFHRLSHNYEVNIEHVNHVSSLAIQLYNELSSFCPVDHTSENAWTLLNQSARVLYIGEYINNDASSQNTFYLLTNMTIEGLSHRDQLAVAFISSFKSKAQLLKYAEPFLQMVQKKDLKFYEFLGSIMKLAYSLDRTRRKAIHKVGPIEKTEDELTLSFYYQEETFFENMQATKNKKHIERAVKHPIHFRYIPIEVLKSKS</sequence>
<comment type="similarity">
    <text evidence="1">Belongs to the GppA/Ppx family.</text>
</comment>
<dbReference type="Pfam" id="PF02541">
    <property type="entry name" value="Ppx-GppA"/>
    <property type="match status" value="1"/>
</dbReference>
<evidence type="ECO:0000256" key="4">
    <source>
        <dbReference type="ARBA" id="ARBA00022801"/>
    </source>
</evidence>
<dbReference type="SUPFAM" id="SSF53067">
    <property type="entry name" value="Actin-like ATPase domain"/>
    <property type="match status" value="2"/>
</dbReference>
<dbReference type="Gene3D" id="3.30.420.40">
    <property type="match status" value="1"/>
</dbReference>
<evidence type="ECO:0000256" key="1">
    <source>
        <dbReference type="ARBA" id="ARBA00007125"/>
    </source>
</evidence>
<dbReference type="PIRSF" id="PIRSF001267">
    <property type="entry name" value="Pyrophosphatase_GppA_Ppx"/>
    <property type="match status" value="1"/>
</dbReference>
<dbReference type="Pfam" id="PF21447">
    <property type="entry name" value="Ppx-GppA_III"/>
    <property type="match status" value="1"/>
</dbReference>
<evidence type="ECO:0000259" key="7">
    <source>
        <dbReference type="Pfam" id="PF21447"/>
    </source>
</evidence>
<comment type="catalytic activity">
    <reaction evidence="5">
        <text>[phosphate](n) + H2O = [phosphate](n-1) + phosphate + H(+)</text>
        <dbReference type="Rhea" id="RHEA:21528"/>
        <dbReference type="Rhea" id="RHEA-COMP:9859"/>
        <dbReference type="Rhea" id="RHEA-COMP:14279"/>
        <dbReference type="ChEBI" id="CHEBI:15377"/>
        <dbReference type="ChEBI" id="CHEBI:15378"/>
        <dbReference type="ChEBI" id="CHEBI:16838"/>
        <dbReference type="ChEBI" id="CHEBI:43474"/>
        <dbReference type="EC" id="3.6.1.11"/>
    </reaction>
</comment>
<dbReference type="Proteomes" id="UP001589838">
    <property type="component" value="Unassembled WGS sequence"/>
</dbReference>
<evidence type="ECO:0000256" key="5">
    <source>
        <dbReference type="ARBA" id="ARBA00047607"/>
    </source>
</evidence>
<organism evidence="8 9">
    <name type="scientific">Halalkalibacter kiskunsagensis</name>
    <dbReference type="NCBI Taxonomy" id="1548599"/>
    <lineage>
        <taxon>Bacteria</taxon>
        <taxon>Bacillati</taxon>
        <taxon>Bacillota</taxon>
        <taxon>Bacilli</taxon>
        <taxon>Bacillales</taxon>
        <taxon>Bacillaceae</taxon>
        <taxon>Halalkalibacter</taxon>
    </lineage>
</organism>
<evidence type="ECO:0000313" key="9">
    <source>
        <dbReference type="Proteomes" id="UP001589838"/>
    </source>
</evidence>
<evidence type="ECO:0000256" key="2">
    <source>
        <dbReference type="ARBA" id="ARBA00012451"/>
    </source>
</evidence>
<dbReference type="PANTHER" id="PTHR30005">
    <property type="entry name" value="EXOPOLYPHOSPHATASE"/>
    <property type="match status" value="1"/>
</dbReference>
<evidence type="ECO:0000256" key="3">
    <source>
        <dbReference type="ARBA" id="ARBA00020416"/>
    </source>
</evidence>
<accession>A0ABV6KJI7</accession>
<proteinExistence type="inferred from homology"/>
<name>A0ABV6KJI7_9BACI</name>
<keyword evidence="4 8" id="KW-0378">Hydrolase</keyword>
<gene>
    <name evidence="8" type="primary">ppx</name>
    <name evidence="8" type="ORF">ACFFHM_24065</name>
</gene>
<dbReference type="InterPro" id="IPR043129">
    <property type="entry name" value="ATPase_NBD"/>
</dbReference>
<dbReference type="SUPFAM" id="SSF109604">
    <property type="entry name" value="HD-domain/PDEase-like"/>
    <property type="match status" value="1"/>
</dbReference>
<dbReference type="RefSeq" id="WP_335961969.1">
    <property type="nucleotide sequence ID" value="NZ_JAXBLX010000022.1"/>
</dbReference>
<evidence type="ECO:0000313" key="8">
    <source>
        <dbReference type="EMBL" id="MFC0473501.1"/>
    </source>
</evidence>
<dbReference type="InterPro" id="IPR030673">
    <property type="entry name" value="PyroPPase_GppA_Ppx"/>
</dbReference>
<dbReference type="GO" id="GO:0004309">
    <property type="term" value="F:exopolyphosphatase activity"/>
    <property type="evidence" value="ECO:0007669"/>
    <property type="project" value="UniProtKB-EC"/>
</dbReference>
<dbReference type="InterPro" id="IPR003695">
    <property type="entry name" value="Ppx_GppA_N"/>
</dbReference>
<dbReference type="CDD" id="cd24052">
    <property type="entry name" value="ASKHA_NBD_HpPPX-GppA-like"/>
    <property type="match status" value="1"/>
</dbReference>
<dbReference type="Gene3D" id="1.10.3210.10">
    <property type="entry name" value="Hypothetical protein af1432"/>
    <property type="match status" value="1"/>
</dbReference>
<dbReference type="EC" id="3.6.1.11" evidence="2"/>
<feature type="domain" description="Ppx/GppA phosphatase C-terminal" evidence="7">
    <location>
        <begin position="318"/>
        <end position="487"/>
    </location>
</feature>
<keyword evidence="9" id="KW-1185">Reference proteome</keyword>
<dbReference type="InterPro" id="IPR048950">
    <property type="entry name" value="Ppx_GppA_C"/>
</dbReference>
<comment type="caution">
    <text evidence="8">The sequence shown here is derived from an EMBL/GenBank/DDBJ whole genome shotgun (WGS) entry which is preliminary data.</text>
</comment>
<feature type="domain" description="Ppx/GppA phosphatase N-terminal" evidence="6">
    <location>
        <begin position="30"/>
        <end position="306"/>
    </location>
</feature>